<evidence type="ECO:0000256" key="2">
    <source>
        <dbReference type="SAM" id="MobiDB-lite"/>
    </source>
</evidence>
<evidence type="ECO:0000313" key="5">
    <source>
        <dbReference type="Proteomes" id="UP001187415"/>
    </source>
</evidence>
<dbReference type="EMBL" id="JAUPFM010000008">
    <property type="protein sequence ID" value="KAK2844381.1"/>
    <property type="molecule type" value="Genomic_DNA"/>
</dbReference>
<accession>A0AA88MT79</accession>
<feature type="compositionally biased region" description="Polar residues" evidence="2">
    <location>
        <begin position="90"/>
        <end position="101"/>
    </location>
</feature>
<organism evidence="4 5">
    <name type="scientific">Channa striata</name>
    <name type="common">Snakehead murrel</name>
    <name type="synonym">Ophicephalus striatus</name>
    <dbReference type="NCBI Taxonomy" id="64152"/>
    <lineage>
        <taxon>Eukaryota</taxon>
        <taxon>Metazoa</taxon>
        <taxon>Chordata</taxon>
        <taxon>Craniata</taxon>
        <taxon>Vertebrata</taxon>
        <taxon>Euteleostomi</taxon>
        <taxon>Actinopterygii</taxon>
        <taxon>Neopterygii</taxon>
        <taxon>Teleostei</taxon>
        <taxon>Neoteleostei</taxon>
        <taxon>Acanthomorphata</taxon>
        <taxon>Anabantaria</taxon>
        <taxon>Anabantiformes</taxon>
        <taxon>Channoidei</taxon>
        <taxon>Channidae</taxon>
        <taxon>Channa</taxon>
    </lineage>
</organism>
<feature type="domain" description="C2H2-type" evidence="3">
    <location>
        <begin position="44"/>
        <end position="71"/>
    </location>
</feature>
<dbReference type="GO" id="GO:0008270">
    <property type="term" value="F:zinc ion binding"/>
    <property type="evidence" value="ECO:0007669"/>
    <property type="project" value="UniProtKB-KW"/>
</dbReference>
<feature type="compositionally biased region" description="Polar residues" evidence="2">
    <location>
        <begin position="113"/>
        <end position="123"/>
    </location>
</feature>
<protein>
    <recommendedName>
        <fullName evidence="3">C2H2-type domain-containing protein</fullName>
    </recommendedName>
</protein>
<dbReference type="AlphaFoldDB" id="A0AA88MT79"/>
<gene>
    <name evidence="4" type="ORF">Q5P01_011040</name>
</gene>
<evidence type="ECO:0000259" key="3">
    <source>
        <dbReference type="PROSITE" id="PS50157"/>
    </source>
</evidence>
<evidence type="ECO:0000256" key="1">
    <source>
        <dbReference type="PROSITE-ProRule" id="PRU00042"/>
    </source>
</evidence>
<dbReference type="PROSITE" id="PS50157">
    <property type="entry name" value="ZINC_FINGER_C2H2_2"/>
    <property type="match status" value="1"/>
</dbReference>
<feature type="region of interest" description="Disordered" evidence="2">
    <location>
        <begin position="113"/>
        <end position="148"/>
    </location>
</feature>
<proteinExistence type="predicted"/>
<keyword evidence="1" id="KW-0863">Zinc-finger</keyword>
<dbReference type="Proteomes" id="UP001187415">
    <property type="component" value="Unassembled WGS sequence"/>
</dbReference>
<feature type="region of interest" description="Disordered" evidence="2">
    <location>
        <begin position="1"/>
        <end position="33"/>
    </location>
</feature>
<sequence length="148" mass="16121">MDEAAAAAIGDDGAESQTRSGDGSSGNDDGQSAADAFDLKQCNIACKDCGLTFTHWEIFKTHLHQHALQEEEEQTGAELVSGREDDGENTDGNTCDMSRSVQTKPSVFIQESTNSCMKTTAPQQKHLRTGFVRDDAEMFGRTSQRRNT</sequence>
<dbReference type="PROSITE" id="PS00028">
    <property type="entry name" value="ZINC_FINGER_C2H2_1"/>
    <property type="match status" value="1"/>
</dbReference>
<keyword evidence="1" id="KW-0862">Zinc</keyword>
<name>A0AA88MT79_CHASR</name>
<feature type="region of interest" description="Disordered" evidence="2">
    <location>
        <begin position="66"/>
        <end position="101"/>
    </location>
</feature>
<dbReference type="InterPro" id="IPR013087">
    <property type="entry name" value="Znf_C2H2_type"/>
</dbReference>
<feature type="compositionally biased region" description="Low complexity" evidence="2">
    <location>
        <begin position="20"/>
        <end position="33"/>
    </location>
</feature>
<keyword evidence="1" id="KW-0479">Metal-binding</keyword>
<evidence type="ECO:0000313" key="4">
    <source>
        <dbReference type="EMBL" id="KAK2844381.1"/>
    </source>
</evidence>
<feature type="compositionally biased region" description="Low complexity" evidence="2">
    <location>
        <begin position="1"/>
        <end position="11"/>
    </location>
</feature>
<keyword evidence="5" id="KW-1185">Reference proteome</keyword>
<reference evidence="4" key="1">
    <citation type="submission" date="2023-07" db="EMBL/GenBank/DDBJ databases">
        <title>Chromosome-level Genome Assembly of Striped Snakehead (Channa striata).</title>
        <authorList>
            <person name="Liu H."/>
        </authorList>
    </citation>
    <scope>NUCLEOTIDE SEQUENCE</scope>
    <source>
        <strain evidence="4">Gz</strain>
        <tissue evidence="4">Muscle</tissue>
    </source>
</reference>
<comment type="caution">
    <text evidence="4">The sequence shown here is derived from an EMBL/GenBank/DDBJ whole genome shotgun (WGS) entry which is preliminary data.</text>
</comment>